<dbReference type="InterPro" id="IPR024647">
    <property type="entry name" value="DNA_pol_a_cat_su_N"/>
</dbReference>
<evidence type="ECO:0000313" key="3">
    <source>
        <dbReference type="EMBL" id="CAG8499819.1"/>
    </source>
</evidence>
<dbReference type="PANTHER" id="PTHR45861:SF1">
    <property type="entry name" value="DNA POLYMERASE ALPHA CATALYTIC SUBUNIT"/>
    <property type="match status" value="1"/>
</dbReference>
<gene>
    <name evidence="3" type="ORF">PBRASI_LOCUS2547</name>
</gene>
<feature type="non-terminal residue" evidence="3">
    <location>
        <position position="1"/>
    </location>
</feature>
<dbReference type="GO" id="GO:0003697">
    <property type="term" value="F:single-stranded DNA binding"/>
    <property type="evidence" value="ECO:0007669"/>
    <property type="project" value="TreeGrafter"/>
</dbReference>
<protein>
    <submittedName>
        <fullName evidence="3">11638_t:CDS:1</fullName>
    </submittedName>
</protein>
<dbReference type="GO" id="GO:0003887">
    <property type="term" value="F:DNA-directed DNA polymerase activity"/>
    <property type="evidence" value="ECO:0007669"/>
    <property type="project" value="TreeGrafter"/>
</dbReference>
<dbReference type="Gene3D" id="2.40.50.730">
    <property type="match status" value="1"/>
</dbReference>
<dbReference type="Pfam" id="PF12254">
    <property type="entry name" value="DNA_pol_alpha_N"/>
    <property type="match status" value="1"/>
</dbReference>
<dbReference type="GO" id="GO:0003688">
    <property type="term" value="F:DNA replication origin binding"/>
    <property type="evidence" value="ECO:0007669"/>
    <property type="project" value="TreeGrafter"/>
</dbReference>
<dbReference type="EMBL" id="CAJVPI010000202">
    <property type="protein sequence ID" value="CAG8499819.1"/>
    <property type="molecule type" value="Genomic_DNA"/>
</dbReference>
<dbReference type="GO" id="GO:0006273">
    <property type="term" value="P:lagging strand elongation"/>
    <property type="evidence" value="ECO:0007669"/>
    <property type="project" value="TreeGrafter"/>
</dbReference>
<evidence type="ECO:0000313" key="4">
    <source>
        <dbReference type="Proteomes" id="UP000789739"/>
    </source>
</evidence>
<name>A0A9N8ZL75_9GLOM</name>
<sequence>MSPTGRREYRTKDKFATFRELRSAGGNSRLHKYEVVQDDDIYDEVDEAEYHAKFRDREFEDEFVVDDDGSGYVDHGQDDFGEPYLESSDEDAEQKGKRRKKTRKVVKSPPNKKLETFFANAANKSNKQQDRTTEDDMFMVNLLTNLDGMEATPEQPVEVYIKDQDAYIPDQHVFIQDQDVDEYVQDVIKDQDAYIPDQHVFIQDQDVDEYVQDVNPDILSQSDTIKFYWIDAQEISGLLYIFGKVQDKSTNTFISCCVTVKNIERNLFILPRKKRFDRDGNETEIE</sequence>
<evidence type="ECO:0000256" key="1">
    <source>
        <dbReference type="SAM" id="MobiDB-lite"/>
    </source>
</evidence>
<keyword evidence="4" id="KW-1185">Reference proteome</keyword>
<dbReference type="PANTHER" id="PTHR45861">
    <property type="entry name" value="DNA POLYMERASE ALPHA CATALYTIC SUBUNIT"/>
    <property type="match status" value="1"/>
</dbReference>
<accession>A0A9N8ZL75</accession>
<feature type="region of interest" description="Disordered" evidence="1">
    <location>
        <begin position="65"/>
        <end position="108"/>
    </location>
</feature>
<dbReference type="GO" id="GO:0006272">
    <property type="term" value="P:leading strand elongation"/>
    <property type="evidence" value="ECO:0007669"/>
    <property type="project" value="TreeGrafter"/>
</dbReference>
<dbReference type="GO" id="GO:0005658">
    <property type="term" value="C:alpha DNA polymerase:primase complex"/>
    <property type="evidence" value="ECO:0007669"/>
    <property type="project" value="TreeGrafter"/>
</dbReference>
<dbReference type="AlphaFoldDB" id="A0A9N8ZL75"/>
<dbReference type="GO" id="GO:0003682">
    <property type="term" value="F:chromatin binding"/>
    <property type="evidence" value="ECO:0007669"/>
    <property type="project" value="TreeGrafter"/>
</dbReference>
<reference evidence="3" key="1">
    <citation type="submission" date="2021-06" db="EMBL/GenBank/DDBJ databases">
        <authorList>
            <person name="Kallberg Y."/>
            <person name="Tangrot J."/>
            <person name="Rosling A."/>
        </authorList>
    </citation>
    <scope>NUCLEOTIDE SEQUENCE</scope>
    <source>
        <strain evidence="3">BR232B</strain>
    </source>
</reference>
<evidence type="ECO:0000259" key="2">
    <source>
        <dbReference type="Pfam" id="PF12254"/>
    </source>
</evidence>
<dbReference type="OrthoDB" id="6755010at2759"/>
<proteinExistence type="predicted"/>
<organism evidence="3 4">
    <name type="scientific">Paraglomus brasilianum</name>
    <dbReference type="NCBI Taxonomy" id="144538"/>
    <lineage>
        <taxon>Eukaryota</taxon>
        <taxon>Fungi</taxon>
        <taxon>Fungi incertae sedis</taxon>
        <taxon>Mucoromycota</taxon>
        <taxon>Glomeromycotina</taxon>
        <taxon>Glomeromycetes</taxon>
        <taxon>Paraglomerales</taxon>
        <taxon>Paraglomeraceae</taxon>
        <taxon>Paraglomus</taxon>
    </lineage>
</organism>
<feature type="compositionally biased region" description="Basic residues" evidence="1">
    <location>
        <begin position="96"/>
        <end position="106"/>
    </location>
</feature>
<dbReference type="Proteomes" id="UP000789739">
    <property type="component" value="Unassembled WGS sequence"/>
</dbReference>
<comment type="caution">
    <text evidence="3">The sequence shown here is derived from an EMBL/GenBank/DDBJ whole genome shotgun (WGS) entry which is preliminary data.</text>
</comment>
<feature type="domain" description="DNA polymerase alpha catalytic subunit N-terminal" evidence="2">
    <location>
        <begin position="17"/>
        <end position="80"/>
    </location>
</feature>
<dbReference type="GO" id="GO:1902975">
    <property type="term" value="P:mitotic DNA replication initiation"/>
    <property type="evidence" value="ECO:0007669"/>
    <property type="project" value="TreeGrafter"/>
</dbReference>